<dbReference type="SUPFAM" id="SSF158682">
    <property type="entry name" value="TerB-like"/>
    <property type="match status" value="1"/>
</dbReference>
<dbReference type="Proteomes" id="UP000305417">
    <property type="component" value="Unassembled WGS sequence"/>
</dbReference>
<dbReference type="OrthoDB" id="9779889at2"/>
<name>A0A5J6RKA3_9BACT</name>
<proteinExistence type="predicted"/>
<reference evidence="4 5" key="1">
    <citation type="submission" date="2019-05" db="EMBL/GenBank/DDBJ databases">
        <title>Arcobacter cibarius and Arcobacter thereius providing challenges in identification an antibiotic susceptibility and Quinolone resistance.</title>
        <authorList>
            <person name="Busch A."/>
            <person name="Hanel I."/>
            <person name="Hotzel H."/>
            <person name="Tomaso H."/>
        </authorList>
    </citation>
    <scope>NUCLEOTIDE SEQUENCE [LARGE SCALE GENOMIC DNA]</scope>
    <source>
        <strain evidence="4 5">16CS0831-2</strain>
    </source>
</reference>
<dbReference type="RefSeq" id="WP_024775058.1">
    <property type="nucleotide sequence ID" value="NZ_CP043857.1"/>
</dbReference>
<dbReference type="CDD" id="cd07316">
    <property type="entry name" value="terB_like_DjlA"/>
    <property type="match status" value="1"/>
</dbReference>
<evidence type="ECO:0000313" key="5">
    <source>
        <dbReference type="Proteomes" id="UP000305417"/>
    </source>
</evidence>
<feature type="coiled-coil region" evidence="1">
    <location>
        <begin position="221"/>
        <end position="248"/>
    </location>
</feature>
<evidence type="ECO:0000313" key="4">
    <source>
        <dbReference type="EMBL" id="TLT01510.1"/>
    </source>
</evidence>
<dbReference type="InterPro" id="IPR007791">
    <property type="entry name" value="DjlA_N"/>
</dbReference>
<dbReference type="Proteomes" id="UP000509513">
    <property type="component" value="Chromosome"/>
</dbReference>
<accession>A0A5J6RKA3</accession>
<gene>
    <name evidence="3" type="primary">djlA</name>
    <name evidence="3" type="ORF">ACBT_1364</name>
    <name evidence="4" type="ORF">FE247_01095</name>
</gene>
<dbReference type="AlphaFoldDB" id="A0A5J6RKA3"/>
<protein>
    <submittedName>
        <fullName evidence="3">DnaJ-like membrane chaperone protein</fullName>
    </submittedName>
    <submittedName>
        <fullName evidence="4">Molecular chaperone DjlA</fullName>
    </submittedName>
</protein>
<evidence type="ECO:0000259" key="2">
    <source>
        <dbReference type="PROSITE" id="PS50076"/>
    </source>
</evidence>
<dbReference type="PROSITE" id="PS50076">
    <property type="entry name" value="DNAJ_2"/>
    <property type="match status" value="1"/>
</dbReference>
<reference evidence="3 6" key="2">
    <citation type="submission" date="2020-05" db="EMBL/GenBank/DDBJ databases">
        <title>Complete genome sequencing of Campylobacter and Arcobacter type strains.</title>
        <authorList>
            <person name="Miller W.G."/>
            <person name="Yee E."/>
        </authorList>
    </citation>
    <scope>NUCLEOTIDE SEQUENCE [LARGE SCALE GENOMIC DNA]</scope>
    <source>
        <strain evidence="3 6">LMG 21996</strain>
    </source>
</reference>
<keyword evidence="1" id="KW-0175">Coiled coil</keyword>
<dbReference type="SUPFAM" id="SSF46565">
    <property type="entry name" value="Chaperone J-domain"/>
    <property type="match status" value="1"/>
</dbReference>
<evidence type="ECO:0000256" key="1">
    <source>
        <dbReference type="SAM" id="Coils"/>
    </source>
</evidence>
<dbReference type="EMBL" id="VBUC01000002">
    <property type="protein sequence ID" value="TLT01510.1"/>
    <property type="molecule type" value="Genomic_DNA"/>
</dbReference>
<dbReference type="CDD" id="cd06257">
    <property type="entry name" value="DnaJ"/>
    <property type="match status" value="1"/>
</dbReference>
<organism evidence="3 6">
    <name type="scientific">Aliarcobacter cibarius</name>
    <dbReference type="NCBI Taxonomy" id="255507"/>
    <lineage>
        <taxon>Bacteria</taxon>
        <taxon>Pseudomonadati</taxon>
        <taxon>Campylobacterota</taxon>
        <taxon>Epsilonproteobacteria</taxon>
        <taxon>Campylobacterales</taxon>
        <taxon>Arcobacteraceae</taxon>
        <taxon>Aliarcobacter</taxon>
    </lineage>
</organism>
<dbReference type="Pfam" id="PF00226">
    <property type="entry name" value="DnaJ"/>
    <property type="match status" value="1"/>
</dbReference>
<evidence type="ECO:0000313" key="6">
    <source>
        <dbReference type="Proteomes" id="UP000509513"/>
    </source>
</evidence>
<keyword evidence="5" id="KW-1185">Reference proteome</keyword>
<dbReference type="EMBL" id="CP054051">
    <property type="protein sequence ID" value="QKJ27273.1"/>
    <property type="molecule type" value="Genomic_DNA"/>
</dbReference>
<dbReference type="InterPro" id="IPR029024">
    <property type="entry name" value="TerB-like"/>
</dbReference>
<sequence length="251" mass="29176">MEFLVLTIVIIILYFIGKNYRTEDFKNINLKRKEFFRGDVLNHEAGLLVALLAKVAKADGKVGELEAELIKHTLNDISSHFENQEEVRGRLKELYNGEKDNFSNLIMLCERLYILTKNDYERRLTYLDYLLNLAFIDGDFSRTEREITEDIAQALKIENKDYAQLISKLEAFHINMKEQDELSLEKAYTILNSSSSDDDNTIKKKYRELVKENHPDIISGRGESQNKIDEATKKLQEINEAYEIIKKSRGA</sequence>
<dbReference type="Gene3D" id="1.10.287.110">
    <property type="entry name" value="DnaJ domain"/>
    <property type="match status" value="1"/>
</dbReference>
<dbReference type="KEGG" id="acib:ACBT_1364"/>
<dbReference type="STRING" id="1442598.GCA_000522465_00927"/>
<evidence type="ECO:0000313" key="3">
    <source>
        <dbReference type="EMBL" id="QKJ27273.1"/>
    </source>
</evidence>
<dbReference type="Pfam" id="PF05099">
    <property type="entry name" value="TerB"/>
    <property type="match status" value="1"/>
</dbReference>
<dbReference type="Gene3D" id="1.10.3680.10">
    <property type="entry name" value="TerB-like"/>
    <property type="match status" value="1"/>
</dbReference>
<dbReference type="SMART" id="SM00271">
    <property type="entry name" value="DnaJ"/>
    <property type="match status" value="1"/>
</dbReference>
<dbReference type="PRINTS" id="PR00625">
    <property type="entry name" value="JDOMAIN"/>
</dbReference>
<dbReference type="InterPro" id="IPR001623">
    <property type="entry name" value="DnaJ_domain"/>
</dbReference>
<feature type="domain" description="J" evidence="2">
    <location>
        <begin position="186"/>
        <end position="250"/>
    </location>
</feature>
<dbReference type="InterPro" id="IPR036869">
    <property type="entry name" value="J_dom_sf"/>
</dbReference>